<feature type="transmembrane region" description="Helical" evidence="11">
    <location>
        <begin position="23"/>
        <end position="41"/>
    </location>
</feature>
<evidence type="ECO:0000256" key="8">
    <source>
        <dbReference type="ARBA" id="ARBA00023136"/>
    </source>
</evidence>
<evidence type="ECO:0000256" key="11">
    <source>
        <dbReference type="SAM" id="Phobius"/>
    </source>
</evidence>
<evidence type="ECO:0000256" key="3">
    <source>
        <dbReference type="ARBA" id="ARBA00022676"/>
    </source>
</evidence>
<reference evidence="12" key="2">
    <citation type="submission" date="2025-08" db="UniProtKB">
        <authorList>
            <consortium name="Ensembl"/>
        </authorList>
    </citation>
    <scope>IDENTIFICATION</scope>
</reference>
<comment type="subcellular location">
    <subcellularLocation>
        <location evidence="1">Golgi apparatus membrane</location>
        <topology evidence="1">Single-pass type II membrane protein</topology>
    </subcellularLocation>
</comment>
<keyword evidence="5 11" id="KW-0812">Transmembrane</keyword>
<dbReference type="PANTHER" id="PTHR19297:SF96">
    <property type="entry name" value="BETA-1,3-GALACTOSYL-O-GLYCOSYL-GLYCOPROTEIN BETA-1,6-N-ACETYLGLUCOSAMINYLTRANSFERASE"/>
    <property type="match status" value="1"/>
</dbReference>
<dbReference type="PANTHER" id="PTHR19297">
    <property type="entry name" value="GLYCOSYLTRANSFERASE 14 FAMILY MEMBER"/>
    <property type="match status" value="1"/>
</dbReference>
<keyword evidence="7 11" id="KW-1133">Transmembrane helix</keyword>
<dbReference type="GO" id="GO:0000139">
    <property type="term" value="C:Golgi membrane"/>
    <property type="evidence" value="ECO:0007669"/>
    <property type="project" value="UniProtKB-SubCell"/>
</dbReference>
<evidence type="ECO:0000256" key="10">
    <source>
        <dbReference type="ARBA" id="ARBA00038150"/>
    </source>
</evidence>
<accession>A0AAY5F6H9</accession>
<keyword evidence="13" id="KW-1185">Reference proteome</keyword>
<keyword evidence="8 11" id="KW-0472">Membrane</keyword>
<comment type="similarity">
    <text evidence="10">Belongs to the glycosyltransferase 14 family.</text>
</comment>
<reference evidence="12 13" key="1">
    <citation type="submission" date="2020-05" db="EMBL/GenBank/DDBJ databases">
        <title>Electrophorus electricus (electric eel) genome, fEleEle1, primary haplotype.</title>
        <authorList>
            <person name="Myers G."/>
            <person name="Meyer A."/>
            <person name="Fedrigo O."/>
            <person name="Formenti G."/>
            <person name="Rhie A."/>
            <person name="Tracey A."/>
            <person name="Sims Y."/>
            <person name="Jarvis E.D."/>
        </authorList>
    </citation>
    <scope>NUCLEOTIDE SEQUENCE [LARGE SCALE GENOMIC DNA]</scope>
</reference>
<reference evidence="12" key="3">
    <citation type="submission" date="2025-09" db="UniProtKB">
        <authorList>
            <consortium name="Ensembl"/>
        </authorList>
    </citation>
    <scope>IDENTIFICATION</scope>
</reference>
<name>A0AAY5F6H9_ELEEL</name>
<organism evidence="12 13">
    <name type="scientific">Electrophorus electricus</name>
    <name type="common">Electric eel</name>
    <name type="synonym">Gymnotus electricus</name>
    <dbReference type="NCBI Taxonomy" id="8005"/>
    <lineage>
        <taxon>Eukaryota</taxon>
        <taxon>Metazoa</taxon>
        <taxon>Chordata</taxon>
        <taxon>Craniata</taxon>
        <taxon>Vertebrata</taxon>
        <taxon>Euteleostomi</taxon>
        <taxon>Actinopterygii</taxon>
        <taxon>Neopterygii</taxon>
        <taxon>Teleostei</taxon>
        <taxon>Ostariophysi</taxon>
        <taxon>Gymnotiformes</taxon>
        <taxon>Gymnotoidei</taxon>
        <taxon>Gymnotidae</taxon>
        <taxon>Electrophorus</taxon>
    </lineage>
</organism>
<evidence type="ECO:0000256" key="5">
    <source>
        <dbReference type="ARBA" id="ARBA00022692"/>
    </source>
</evidence>
<keyword evidence="4" id="KW-0808">Transferase</keyword>
<evidence type="ECO:0000256" key="6">
    <source>
        <dbReference type="ARBA" id="ARBA00022968"/>
    </source>
</evidence>
<keyword evidence="6" id="KW-0735">Signal-anchor</keyword>
<comment type="pathway">
    <text evidence="2">Protein modification; protein glycosylation.</text>
</comment>
<dbReference type="Ensembl" id="ENSEEET00000057364.1">
    <property type="protein sequence ID" value="ENSEEEP00000064642.1"/>
    <property type="gene ID" value="ENSEEEG00000026391.1"/>
</dbReference>
<dbReference type="Pfam" id="PF02485">
    <property type="entry name" value="Branch"/>
    <property type="match status" value="1"/>
</dbReference>
<dbReference type="Proteomes" id="UP000314983">
    <property type="component" value="Chromosome 18"/>
</dbReference>
<evidence type="ECO:0000313" key="13">
    <source>
        <dbReference type="Proteomes" id="UP000314983"/>
    </source>
</evidence>
<evidence type="ECO:0000313" key="12">
    <source>
        <dbReference type="Ensembl" id="ENSEEEP00000064642.1"/>
    </source>
</evidence>
<evidence type="ECO:0000256" key="1">
    <source>
        <dbReference type="ARBA" id="ARBA00004323"/>
    </source>
</evidence>
<sequence length="432" mass="49841">LVKTTVNANLASYPLDYRRFRRVLLAGALMCVFMLTLSVVLHEEAQVAYSWLEFRDDETPEDECQCEKVIQGDVEEIGRAKVLTITKNFKNKTHISDKSYIELTNDCEVFRTTRKYLPLPLSEEEEAFPVAYSIVVHHKVQNFERLLRSIYAPQNFYCIHVDKKAPKSFKTAIDSIVSCFDNVFIASQLEKVIYASWSRVQADINCMRDLLQISSNWKYFINLCGQDFPIKTNLEIVRALKALGGGNSLETEVMPHNKEARWKKSYRMVRDKIQKTNQDKKPPPLGIKIFSGGAYIVVSRAYVRFVLEDPKAQALISWSNDTYSPDEFLWATMQRIPEVPGYLRANSKYDITDIFTISRLIKWAGHEGALDAVYPPCQGTHVRAVCVYGAGDLQWMLEQRHLFANKFDTDFDPIAIRCLEKYLRHRALIKQH</sequence>
<dbReference type="InterPro" id="IPR003406">
    <property type="entry name" value="Glyco_trans_14"/>
</dbReference>
<dbReference type="AlphaFoldDB" id="A0AAY5F6H9"/>
<keyword evidence="3" id="KW-0328">Glycosyltransferase</keyword>
<evidence type="ECO:0000256" key="7">
    <source>
        <dbReference type="ARBA" id="ARBA00022989"/>
    </source>
</evidence>
<dbReference type="GO" id="GO:0003829">
    <property type="term" value="F:beta-1,3-galactosyl-O-glycosyl-glycoprotein beta-1,6-N-acetylglucosaminyltransferase activity"/>
    <property type="evidence" value="ECO:0007669"/>
    <property type="project" value="TreeGrafter"/>
</dbReference>
<evidence type="ECO:0000256" key="2">
    <source>
        <dbReference type="ARBA" id="ARBA00004922"/>
    </source>
</evidence>
<evidence type="ECO:0000256" key="9">
    <source>
        <dbReference type="ARBA" id="ARBA00023180"/>
    </source>
</evidence>
<keyword evidence="9" id="KW-0325">Glycoprotein</keyword>
<proteinExistence type="inferred from homology"/>
<gene>
    <name evidence="12" type="primary">GCNT1</name>
</gene>
<protein>
    <submittedName>
        <fullName evidence="12">Glucosaminyl (N-acetyl) transferase 1</fullName>
    </submittedName>
</protein>
<dbReference type="GeneTree" id="ENSGT00940000161348"/>
<evidence type="ECO:0000256" key="4">
    <source>
        <dbReference type="ARBA" id="ARBA00022679"/>
    </source>
</evidence>